<dbReference type="RefSeq" id="WP_215533125.1">
    <property type="nucleotide sequence ID" value="NZ_AP023321.1"/>
</dbReference>
<dbReference type="NCBIfam" id="NF033493">
    <property type="entry name" value="MetS_like_NSS"/>
    <property type="match status" value="1"/>
</dbReference>
<dbReference type="KEGG" id="sman:C12CBH8_19000"/>
<keyword evidence="1" id="KW-0472">Membrane</keyword>
<name>A0A7I8D365_9FIRM</name>
<keyword evidence="3" id="KW-1185">Reference proteome</keyword>
<gene>
    <name evidence="2" type="ORF">C12CBH8_19000</name>
</gene>
<proteinExistence type="predicted"/>
<evidence type="ECO:0000313" key="2">
    <source>
        <dbReference type="EMBL" id="BCI61261.1"/>
    </source>
</evidence>
<evidence type="ECO:0000256" key="1">
    <source>
        <dbReference type="SAM" id="Phobius"/>
    </source>
</evidence>
<protein>
    <recommendedName>
        <fullName evidence="4">MetS family NSS transporter small subunit</fullName>
    </recommendedName>
</protein>
<reference evidence="3" key="1">
    <citation type="submission" date="2020-07" db="EMBL/GenBank/DDBJ databases">
        <title>Complete genome sequencing of Clostridia bacterium strain 12CBH8.</title>
        <authorList>
            <person name="Sakamoto M."/>
            <person name="Murakami T."/>
            <person name="Mori H."/>
        </authorList>
    </citation>
    <scope>NUCLEOTIDE SEQUENCE [LARGE SCALE GENOMIC DNA]</scope>
    <source>
        <strain evidence="3">12CBH8</strain>
    </source>
</reference>
<feature type="transmembrane region" description="Helical" evidence="1">
    <location>
        <begin position="6"/>
        <end position="26"/>
    </location>
</feature>
<evidence type="ECO:0008006" key="4">
    <source>
        <dbReference type="Google" id="ProtNLM"/>
    </source>
</evidence>
<organism evidence="2 3">
    <name type="scientific">Solibaculum mannosilyticum</name>
    <dbReference type="NCBI Taxonomy" id="2780922"/>
    <lineage>
        <taxon>Bacteria</taxon>
        <taxon>Bacillati</taxon>
        <taxon>Bacillota</taxon>
        <taxon>Clostridia</taxon>
        <taxon>Eubacteriales</taxon>
        <taxon>Oscillospiraceae</taxon>
        <taxon>Solibaculum</taxon>
    </lineage>
</organism>
<keyword evidence="1" id="KW-1133">Transmembrane helix</keyword>
<sequence>MNISAICVMLFAIIFIWGGFFFTLGIEIRHSNKEKKGQQGQDNNQDTK</sequence>
<accession>A0A7I8D365</accession>
<keyword evidence="1" id="KW-0812">Transmembrane</keyword>
<dbReference type="Proteomes" id="UP000593890">
    <property type="component" value="Chromosome"/>
</dbReference>
<dbReference type="AlphaFoldDB" id="A0A7I8D365"/>
<dbReference type="EMBL" id="AP023321">
    <property type="protein sequence ID" value="BCI61261.1"/>
    <property type="molecule type" value="Genomic_DNA"/>
</dbReference>
<evidence type="ECO:0000313" key="3">
    <source>
        <dbReference type="Proteomes" id="UP000593890"/>
    </source>
</evidence>